<dbReference type="Proteomes" id="UP000475117">
    <property type="component" value="Chromosome"/>
</dbReference>
<dbReference type="InterPro" id="IPR001173">
    <property type="entry name" value="Glyco_trans_2-like"/>
</dbReference>
<dbReference type="CDD" id="cd00761">
    <property type="entry name" value="Glyco_tranf_GTA_type"/>
    <property type="match status" value="1"/>
</dbReference>
<dbReference type="KEGG" id="soa:G3M56_002430"/>
<dbReference type="EMBL" id="CP066776">
    <property type="protein sequence ID" value="QQL45469.1"/>
    <property type="molecule type" value="Genomic_DNA"/>
</dbReference>
<evidence type="ECO:0000259" key="2">
    <source>
        <dbReference type="Pfam" id="PF00535"/>
    </source>
</evidence>
<sequence length="676" mass="75375">MVREGATPTDTTYDIAVIIPVYNVERYLENCLDSILSQTIADRIQLIVINDGSTDGSGAIADEFARRHSNIIYKEKENEGQGVARNLGMSLTSAPYVIFLDSDDRMPPDACEALLREIINTKADLVLGRPMWKRDDGSEDPFGYLDHWYAGENCGRNVRRKPELALTHPIPVAKIYSLAFLKANQLLFPPITGEDAAFAMAVVDRARDIRIIDHIVYWRTERDDPANLSVMQTFTLKTAKDRIRLIQLFLECYDKSSLPADVLKLIYSKVRLILSMIDKIADKDDQKTAFQLLGDCLAKWAKPNEREMLVDPLLRESGHPGGLHGLAIAPNSNEPENADLTSLNQVSVIVLCNPKSHTTDDLAHTLHQIADQSRRPVDVTIVGADSSLATRPLPKGLPTKMVTTASPEELPTLINQTAQGAMGDWIRIVHCGDPLPELQFEEMVSAAHKNGCSAVYAMPPEYKKQKQAPLGNLSREIFLQSPCGISCAKTLMVTRDAFLAMGGIDNTFVEFGIEKFLIDFFHKYRACGILDPSLPAPTPPAAKIALSAIEDELAMLTNTWRTPLMDYPERFRAAVDLTWLCRATHIALTQGDSHYLTRVIQLLEQETPSLLVPYIGWLKSTHPEVYNSLPSAWVPIIPERKKSKKLSKPSTQDEPKAATESTPRERPNWLSRLFGK</sequence>
<feature type="compositionally biased region" description="Basic and acidic residues" evidence="1">
    <location>
        <begin position="651"/>
        <end position="667"/>
    </location>
</feature>
<gene>
    <name evidence="3" type="ORF">G3M56_002430</name>
</gene>
<keyword evidence="4" id="KW-1185">Reference proteome</keyword>
<dbReference type="RefSeq" id="WP_235203545.1">
    <property type="nucleotide sequence ID" value="NZ_CP066776.1"/>
</dbReference>
<organism evidence="3 4">
    <name type="scientific">Sulfuriroseicoccus oceanibius</name>
    <dbReference type="NCBI Taxonomy" id="2707525"/>
    <lineage>
        <taxon>Bacteria</taxon>
        <taxon>Pseudomonadati</taxon>
        <taxon>Verrucomicrobiota</taxon>
        <taxon>Verrucomicrobiia</taxon>
        <taxon>Verrucomicrobiales</taxon>
        <taxon>Verrucomicrobiaceae</taxon>
        <taxon>Sulfuriroseicoccus</taxon>
    </lineage>
</organism>
<proteinExistence type="predicted"/>
<evidence type="ECO:0000313" key="4">
    <source>
        <dbReference type="Proteomes" id="UP000475117"/>
    </source>
</evidence>
<evidence type="ECO:0000256" key="1">
    <source>
        <dbReference type="SAM" id="MobiDB-lite"/>
    </source>
</evidence>
<dbReference type="PANTHER" id="PTHR22916:SF64">
    <property type="entry name" value="TRANSFERASE, PUTATIVE-RELATED"/>
    <property type="match status" value="1"/>
</dbReference>
<dbReference type="PANTHER" id="PTHR22916">
    <property type="entry name" value="GLYCOSYLTRANSFERASE"/>
    <property type="match status" value="1"/>
</dbReference>
<name>A0A6B3L5V7_9BACT</name>
<feature type="domain" description="Glycosyltransferase 2-like" evidence="2">
    <location>
        <begin position="17"/>
        <end position="151"/>
    </location>
</feature>
<feature type="region of interest" description="Disordered" evidence="1">
    <location>
        <begin position="641"/>
        <end position="676"/>
    </location>
</feature>
<keyword evidence="3" id="KW-0808">Transferase</keyword>
<evidence type="ECO:0000313" key="3">
    <source>
        <dbReference type="EMBL" id="QQL45469.1"/>
    </source>
</evidence>
<dbReference type="Pfam" id="PF00535">
    <property type="entry name" value="Glycos_transf_2"/>
    <property type="match status" value="1"/>
</dbReference>
<protein>
    <submittedName>
        <fullName evidence="3">Glycosyltransferase family 2 protein</fullName>
    </submittedName>
</protein>
<dbReference type="GO" id="GO:0016758">
    <property type="term" value="F:hexosyltransferase activity"/>
    <property type="evidence" value="ECO:0007669"/>
    <property type="project" value="UniProtKB-ARBA"/>
</dbReference>
<reference evidence="3 4" key="1">
    <citation type="submission" date="2020-12" db="EMBL/GenBank/DDBJ databases">
        <title>Sulforoseuscoccus oceanibium gen. nov., sp. nov., a representative of the phylum Verrucomicrobia with special cytoplasmic membrane, and proposal of Sulforoseuscoccusaceae fam. nov.</title>
        <authorList>
            <person name="Xi F."/>
        </authorList>
    </citation>
    <scope>NUCLEOTIDE SEQUENCE [LARGE SCALE GENOMIC DNA]</scope>
    <source>
        <strain evidence="3 4">T37</strain>
    </source>
</reference>
<dbReference type="InterPro" id="IPR029044">
    <property type="entry name" value="Nucleotide-diphossugar_trans"/>
</dbReference>
<dbReference type="SUPFAM" id="SSF53448">
    <property type="entry name" value="Nucleotide-diphospho-sugar transferases"/>
    <property type="match status" value="2"/>
</dbReference>
<dbReference type="Gene3D" id="3.90.550.10">
    <property type="entry name" value="Spore Coat Polysaccharide Biosynthesis Protein SpsA, Chain A"/>
    <property type="match status" value="2"/>
</dbReference>
<accession>A0A6B3L5V7</accession>
<dbReference type="AlphaFoldDB" id="A0A6B3L5V7"/>